<dbReference type="RefSeq" id="WP_132879338.1">
    <property type="nucleotide sequence ID" value="NZ_SLXQ01000012.1"/>
</dbReference>
<reference evidence="1 2" key="1">
    <citation type="submission" date="2019-03" db="EMBL/GenBank/DDBJ databases">
        <title>Genomic Encyclopedia of Type Strains, Phase IV (KMG-IV): sequencing the most valuable type-strain genomes for metagenomic binning, comparative biology and taxonomic classification.</title>
        <authorList>
            <person name="Goeker M."/>
        </authorList>
    </citation>
    <scope>NUCLEOTIDE SEQUENCE [LARGE SCALE GENOMIC DNA]</scope>
    <source>
        <strain evidence="1 2">DSM 45765</strain>
    </source>
</reference>
<comment type="caution">
    <text evidence="1">The sequence shown here is derived from an EMBL/GenBank/DDBJ whole genome shotgun (WGS) entry which is preliminary data.</text>
</comment>
<evidence type="ECO:0000313" key="1">
    <source>
        <dbReference type="EMBL" id="TCP47366.1"/>
    </source>
</evidence>
<keyword evidence="2" id="KW-1185">Reference proteome</keyword>
<dbReference type="EMBL" id="SLXQ01000012">
    <property type="protein sequence ID" value="TCP47366.1"/>
    <property type="molecule type" value="Genomic_DNA"/>
</dbReference>
<proteinExistence type="predicted"/>
<sequence length="141" mass="15319">MSDLGSTPLGVAVRDTTRQEIAEWFAQYDALVPTADVERMAELAVFPLNEVTDSADGTGSANQTDRADYLQVMRAQLGSAPADLDMRVTRTPIFLSENIVLVVSDGTMTAAGQTVPMHYADVLIRVAGQWRFQTQIQAGWG</sequence>
<dbReference type="Gene3D" id="3.10.450.50">
    <property type="match status" value="1"/>
</dbReference>
<protein>
    <recommendedName>
        <fullName evidence="3">SnoaL-like protein</fullName>
    </recommendedName>
</protein>
<organism evidence="1 2">
    <name type="scientific">Tamaricihabitans halophyticus</name>
    <dbReference type="NCBI Taxonomy" id="1262583"/>
    <lineage>
        <taxon>Bacteria</taxon>
        <taxon>Bacillati</taxon>
        <taxon>Actinomycetota</taxon>
        <taxon>Actinomycetes</taxon>
        <taxon>Pseudonocardiales</taxon>
        <taxon>Pseudonocardiaceae</taxon>
        <taxon>Tamaricihabitans</taxon>
    </lineage>
</organism>
<gene>
    <name evidence="1" type="ORF">EV191_112162</name>
</gene>
<evidence type="ECO:0008006" key="3">
    <source>
        <dbReference type="Google" id="ProtNLM"/>
    </source>
</evidence>
<dbReference type="SUPFAM" id="SSF54427">
    <property type="entry name" value="NTF2-like"/>
    <property type="match status" value="1"/>
</dbReference>
<dbReference type="InterPro" id="IPR032710">
    <property type="entry name" value="NTF2-like_dom_sf"/>
</dbReference>
<dbReference type="Proteomes" id="UP000294911">
    <property type="component" value="Unassembled WGS sequence"/>
</dbReference>
<accession>A0A4V6NR68</accession>
<dbReference type="AlphaFoldDB" id="A0A4V6NR68"/>
<name>A0A4V6NR68_9PSEU</name>
<dbReference type="OrthoDB" id="4186450at2"/>
<evidence type="ECO:0000313" key="2">
    <source>
        <dbReference type="Proteomes" id="UP000294911"/>
    </source>
</evidence>